<sequence>MNYYEVGKIVNTHGIKGELKIISKTDFPEDRFKPGNILYIRDNGKINSYEIKSHRTHKQFEMITFKGLENINLVENLKGKILEISEEQQENLSDGNYYHHQIIGLDVFSEDNNYIGVIKEIMSPGANDVWVVKRKGSSDLLLPAIKDVIKKIDLEQNKVIIELLDGLD</sequence>
<evidence type="ECO:0000313" key="18">
    <source>
        <dbReference type="Proteomes" id="UP000195378"/>
    </source>
</evidence>
<reference evidence="8 16" key="1">
    <citation type="journal article" date="2014" name="BMC Genomics">
        <title>Unusual genome complexity in Lactobacillus salivarius JCM1046.</title>
        <authorList>
            <person name="Raftis E.J."/>
            <person name="Forde B.M."/>
            <person name="Claesson M.J."/>
            <person name="O'Toole P.W."/>
        </authorList>
    </citation>
    <scope>NUCLEOTIDE SEQUENCE [LARGE SCALE GENOMIC DNA]</scope>
    <source>
        <strain evidence="8 16">JCM1046</strain>
    </source>
</reference>
<dbReference type="Proteomes" id="UP000195378">
    <property type="component" value="Chromosome"/>
</dbReference>
<dbReference type="Pfam" id="PF01782">
    <property type="entry name" value="RimM"/>
    <property type="match status" value="1"/>
</dbReference>
<evidence type="ECO:0000313" key="20">
    <source>
        <dbReference type="Proteomes" id="UP000245607"/>
    </source>
</evidence>
<gene>
    <name evidence="5 8" type="primary">rimM</name>
    <name evidence="12" type="ORF">B6U37_03335</name>
    <name evidence="9" type="ORF">B7R82_05620</name>
    <name evidence="14" type="ORF">DB362_02430</name>
    <name evidence="13" type="ORF">DBP89_01680</name>
    <name evidence="11" type="ORF">FYL06_02620</name>
    <name evidence="10" type="ORF">FYL10_00780</name>
    <name evidence="8" type="ORF">LSJ_0680</name>
    <name evidence="15" type="ORF">QFE45_03800</name>
</gene>
<reference evidence="12 17" key="2">
    <citation type="submission" date="2017-03" db="EMBL/GenBank/DDBJ databases">
        <title>Phylogenomics and comparative genomics of Lactobacillus salivarius, a mammalian gut commensal.</title>
        <authorList>
            <person name="Harris H.M."/>
        </authorList>
    </citation>
    <scope>NUCLEOTIDE SEQUENCE [LARGE SCALE GENOMIC DNA]</scope>
    <source>
        <strain evidence="12 17">AH4231</strain>
    </source>
</reference>
<feature type="domain" description="Ribosome maturation factor RimM PRC barrel" evidence="7">
    <location>
        <begin position="99"/>
        <end position="167"/>
    </location>
</feature>
<dbReference type="Proteomes" id="UP000244552">
    <property type="component" value="Unassembled WGS sequence"/>
</dbReference>
<evidence type="ECO:0000313" key="10">
    <source>
        <dbReference type="EMBL" id="MYY72231.1"/>
    </source>
</evidence>
<dbReference type="EMBL" id="NBEY01000031">
    <property type="protein sequence ID" value="OQR25698.1"/>
    <property type="molecule type" value="Genomic_DNA"/>
</dbReference>
<dbReference type="EMBL" id="CP123971">
    <property type="protein sequence ID" value="WII29236.1"/>
    <property type="molecule type" value="Genomic_DNA"/>
</dbReference>
<dbReference type="OMA" id="IKVDWDP"/>
<dbReference type="InterPro" id="IPR009000">
    <property type="entry name" value="Transl_B-barrel_sf"/>
</dbReference>
<keyword evidence="1 5" id="KW-0963">Cytoplasm</keyword>
<dbReference type="PANTHER" id="PTHR33692:SF1">
    <property type="entry name" value="RIBOSOME MATURATION FACTOR RIMM"/>
    <property type="match status" value="1"/>
</dbReference>
<accession>A0A089QBE3</accession>
<dbReference type="EMBL" id="VSTU01000002">
    <property type="protein sequence ID" value="MYZ65856.1"/>
    <property type="molecule type" value="Genomic_DNA"/>
</dbReference>
<dbReference type="Proteomes" id="UP000245607">
    <property type="component" value="Unassembled WGS sequence"/>
</dbReference>
<evidence type="ECO:0000259" key="7">
    <source>
        <dbReference type="Pfam" id="PF24986"/>
    </source>
</evidence>
<dbReference type="NCBIfam" id="TIGR02273">
    <property type="entry name" value="16S_RimM"/>
    <property type="match status" value="1"/>
</dbReference>
<dbReference type="Proteomes" id="UP000192353">
    <property type="component" value="Unassembled WGS sequence"/>
</dbReference>
<dbReference type="RefSeq" id="WP_003699991.1">
    <property type="nucleotide sequence ID" value="NZ_CABMGV010000001.1"/>
</dbReference>
<dbReference type="AlphaFoldDB" id="A0A089QBE3"/>
<evidence type="ECO:0000313" key="8">
    <source>
        <dbReference type="EMBL" id="AIR10374.1"/>
    </source>
</evidence>
<evidence type="ECO:0000313" key="15">
    <source>
        <dbReference type="EMBL" id="WII29236.1"/>
    </source>
</evidence>
<dbReference type="GO" id="GO:0005840">
    <property type="term" value="C:ribosome"/>
    <property type="evidence" value="ECO:0007669"/>
    <property type="project" value="InterPro"/>
</dbReference>
<dbReference type="SUPFAM" id="SSF50447">
    <property type="entry name" value="Translation proteins"/>
    <property type="match status" value="1"/>
</dbReference>
<protein>
    <recommendedName>
        <fullName evidence="5">Ribosome maturation factor RimM</fullName>
    </recommendedName>
</protein>
<dbReference type="GO" id="GO:0005737">
    <property type="term" value="C:cytoplasm"/>
    <property type="evidence" value="ECO:0007669"/>
    <property type="project" value="UniProtKB-SubCell"/>
</dbReference>
<evidence type="ECO:0000313" key="11">
    <source>
        <dbReference type="EMBL" id="MYZ65856.1"/>
    </source>
</evidence>
<dbReference type="Proteomes" id="UP000029488">
    <property type="component" value="Chromosome"/>
</dbReference>
<reference evidence="14 20" key="5">
    <citation type="submission" date="2018-05" db="EMBL/GenBank/DDBJ databases">
        <title>Lactobacillus salivarius genome sequencing and assembly.</title>
        <authorList>
            <person name="Audisio C."/>
            <person name="Albarracin L."/>
            <person name="Torres M.J."/>
            <person name="Hebert E.M."/>
            <person name="Saavedra L."/>
        </authorList>
    </citation>
    <scope>NUCLEOTIDE SEQUENCE [LARGE SCALE GENOMIC DNA]</scope>
    <source>
        <strain evidence="14 20">A3iob</strain>
    </source>
</reference>
<evidence type="ECO:0000256" key="5">
    <source>
        <dbReference type="HAMAP-Rule" id="MF_00014"/>
    </source>
</evidence>
<evidence type="ECO:0000313" key="16">
    <source>
        <dbReference type="Proteomes" id="UP000029488"/>
    </source>
</evidence>
<dbReference type="PANTHER" id="PTHR33692">
    <property type="entry name" value="RIBOSOME MATURATION FACTOR RIMM"/>
    <property type="match status" value="1"/>
</dbReference>
<comment type="function">
    <text evidence="5">An accessory protein needed during the final step in the assembly of 30S ribosomal subunit, possibly for assembly of the head region. Essential for efficient processing of 16S rRNA. May be needed both before and after RbfA during the maturation of 16S rRNA. It has affinity for free ribosomal 30S subunits but not for 70S ribosomes.</text>
</comment>
<keyword evidence="4 5" id="KW-0143">Chaperone</keyword>
<dbReference type="Gene3D" id="2.30.30.240">
    <property type="entry name" value="PRC-barrel domain"/>
    <property type="match status" value="1"/>
</dbReference>
<dbReference type="GO" id="GO:0042274">
    <property type="term" value="P:ribosomal small subunit biogenesis"/>
    <property type="evidence" value="ECO:0007669"/>
    <property type="project" value="UniProtKB-UniRule"/>
</dbReference>
<dbReference type="SMR" id="A0A089QBE3"/>
<dbReference type="HAMAP" id="MF_00014">
    <property type="entry name" value="Ribosome_mat_RimM"/>
    <property type="match status" value="1"/>
</dbReference>
<evidence type="ECO:0000313" key="22">
    <source>
        <dbReference type="Proteomes" id="UP000471300"/>
    </source>
</evidence>
<reference evidence="9 18" key="3">
    <citation type="submission" date="2017-04" db="EMBL/GenBank/DDBJ databases">
        <title>Complete genome sequence of Lactobacillus salivarius ZLS006, a probiotic strain isolated from healthy piglet.</title>
        <authorList>
            <person name="Zhang D."/>
        </authorList>
    </citation>
    <scope>NUCLEOTIDE SEQUENCE [LARGE SCALE GENOMIC DNA]</scope>
    <source>
        <strain evidence="9 18">ZLS006</strain>
    </source>
</reference>
<evidence type="ECO:0000313" key="17">
    <source>
        <dbReference type="Proteomes" id="UP000192353"/>
    </source>
</evidence>
<dbReference type="GO" id="GO:0043022">
    <property type="term" value="F:ribosome binding"/>
    <property type="evidence" value="ECO:0007669"/>
    <property type="project" value="InterPro"/>
</dbReference>
<dbReference type="InterPro" id="IPR036976">
    <property type="entry name" value="RimM_N_sf"/>
</dbReference>
<proteinExistence type="inferred from homology"/>
<evidence type="ECO:0000313" key="19">
    <source>
        <dbReference type="Proteomes" id="UP000244552"/>
    </source>
</evidence>
<keyword evidence="2 5" id="KW-0690">Ribosome biogenesis</keyword>
<dbReference type="EMBL" id="QAGV01000001">
    <property type="protein sequence ID" value="PTR98865.1"/>
    <property type="molecule type" value="Genomic_DNA"/>
</dbReference>
<organism evidence="8 16">
    <name type="scientific">Ligilactobacillus salivarius</name>
    <dbReference type="NCBI Taxonomy" id="1624"/>
    <lineage>
        <taxon>Bacteria</taxon>
        <taxon>Bacillati</taxon>
        <taxon>Bacillota</taxon>
        <taxon>Bacilli</taxon>
        <taxon>Lactobacillales</taxon>
        <taxon>Lactobacillaceae</taxon>
        <taxon>Ligilactobacillus</taxon>
    </lineage>
</organism>
<comment type="domain">
    <text evidence="5">The PRC barrel domain binds ribosomal protein uS19.</text>
</comment>
<evidence type="ECO:0000259" key="6">
    <source>
        <dbReference type="Pfam" id="PF01782"/>
    </source>
</evidence>
<reference evidence="13 19" key="4">
    <citation type="journal article" date="2018" name="Genome Announc.">
        <title>Fifty-Six Draft Genome Sequences of 10 Lactobacillus Species from 22 Commercial Dietary Supplements.</title>
        <authorList>
            <person name="Gangiredla J."/>
            <person name="Barnaba T.J."/>
            <person name="Mammel M.K."/>
            <person name="Lacher D.W."/>
            <person name="Elkins C.A."/>
            <person name="Lampel K.A."/>
            <person name="Whitehouse C.A."/>
            <person name="Tartera C."/>
        </authorList>
    </citation>
    <scope>NUCLEOTIDE SEQUENCE [LARGE SCALE GENOMIC DNA]</scope>
    <source>
        <strain evidence="13 19">DS11_12</strain>
    </source>
</reference>
<dbReference type="Proteomes" id="UP000470980">
    <property type="component" value="Unassembled WGS sequence"/>
</dbReference>
<dbReference type="InterPro" id="IPR011033">
    <property type="entry name" value="PRC_barrel-like_sf"/>
</dbReference>
<evidence type="ECO:0000256" key="4">
    <source>
        <dbReference type="ARBA" id="ARBA00023186"/>
    </source>
</evidence>
<dbReference type="EMBL" id="VSTR01000001">
    <property type="protein sequence ID" value="MYY72231.1"/>
    <property type="molecule type" value="Genomic_DNA"/>
</dbReference>
<evidence type="ECO:0000313" key="12">
    <source>
        <dbReference type="EMBL" id="OQR25698.1"/>
    </source>
</evidence>
<dbReference type="SUPFAM" id="SSF50346">
    <property type="entry name" value="PRC-barrel domain"/>
    <property type="match status" value="1"/>
</dbReference>
<comment type="subunit">
    <text evidence="5">Binds ribosomal protein uS19.</text>
</comment>
<dbReference type="EMBL" id="CP007646">
    <property type="protein sequence ID" value="AIR10374.1"/>
    <property type="molecule type" value="Genomic_DNA"/>
</dbReference>
<evidence type="ECO:0000313" key="13">
    <source>
        <dbReference type="EMBL" id="PTR98865.1"/>
    </source>
</evidence>
<dbReference type="EMBL" id="QFAS01000005">
    <property type="protein sequence ID" value="PWG52794.1"/>
    <property type="molecule type" value="Genomic_DNA"/>
</dbReference>
<keyword evidence="3 5" id="KW-0698">rRNA processing</keyword>
<name>A0A089QBE3_9LACO</name>
<dbReference type="KEGG" id="lsj:LSJ_0680"/>
<dbReference type="Proteomes" id="UP001231316">
    <property type="component" value="Chromosome"/>
</dbReference>
<reference evidence="21 22" key="6">
    <citation type="journal article" date="2020" name="Food Funct.">
        <title>Screening of Lactobacillus salivarius strains from the feces of Chinese populations and the evaluation of their effects against intestinal inflammation in mice.</title>
        <authorList>
            <person name="Zhai Q."/>
            <person name="Shen X."/>
            <person name="Cen S."/>
            <person name="Zhang C."/>
            <person name="Tian F."/>
            <person name="Zhao J."/>
            <person name="Zhang H."/>
            <person name="Xue Y."/>
            <person name="Chen W."/>
        </authorList>
    </citation>
    <scope>NUCLEOTIDE SEQUENCE [LARGE SCALE GENOMIC DNA]</scope>
    <source>
        <strain evidence="11 22">FZJTZ28M4.scaf</strain>
        <strain evidence="10 21">FZJTZ9M6.scaf</strain>
    </source>
</reference>
<evidence type="ECO:0000313" key="9">
    <source>
        <dbReference type="EMBL" id="ARU19494.1"/>
    </source>
</evidence>
<dbReference type="InterPro" id="IPR056792">
    <property type="entry name" value="PRC_RimM"/>
</dbReference>
<feature type="domain" description="RimM N-terminal" evidence="6">
    <location>
        <begin position="6"/>
        <end position="88"/>
    </location>
</feature>
<evidence type="ECO:0000313" key="21">
    <source>
        <dbReference type="Proteomes" id="UP000470980"/>
    </source>
</evidence>
<evidence type="ECO:0000256" key="2">
    <source>
        <dbReference type="ARBA" id="ARBA00022517"/>
    </source>
</evidence>
<dbReference type="InterPro" id="IPR002676">
    <property type="entry name" value="RimM_N"/>
</dbReference>
<comment type="similarity">
    <text evidence="5">Belongs to the RimM family.</text>
</comment>
<dbReference type="Proteomes" id="UP000471300">
    <property type="component" value="Unassembled WGS sequence"/>
</dbReference>
<evidence type="ECO:0000313" key="14">
    <source>
        <dbReference type="EMBL" id="PWG52794.1"/>
    </source>
</evidence>
<reference evidence="15" key="7">
    <citation type="submission" date="2023-04" db="EMBL/GenBank/DDBJ databases">
        <title>Four porcine-derived lactic acid bacteria strains analyses and their evaluation as potential probiotics based on genomics.</title>
        <authorList>
            <person name="Niu D."/>
        </authorList>
    </citation>
    <scope>NUCLEOTIDE SEQUENCE</scope>
    <source>
        <strain evidence="15">ZSA5</strain>
    </source>
</reference>
<dbReference type="InterPro" id="IPR011961">
    <property type="entry name" value="RimM"/>
</dbReference>
<dbReference type="Pfam" id="PF24986">
    <property type="entry name" value="PRC_RimM"/>
    <property type="match status" value="1"/>
</dbReference>
<dbReference type="Gene3D" id="2.40.30.60">
    <property type="entry name" value="RimM"/>
    <property type="match status" value="1"/>
</dbReference>
<evidence type="ECO:0000256" key="3">
    <source>
        <dbReference type="ARBA" id="ARBA00022552"/>
    </source>
</evidence>
<comment type="subcellular location">
    <subcellularLocation>
        <location evidence="5">Cytoplasm</location>
    </subcellularLocation>
</comment>
<evidence type="ECO:0000256" key="1">
    <source>
        <dbReference type="ARBA" id="ARBA00022490"/>
    </source>
</evidence>
<dbReference type="GO" id="GO:0006364">
    <property type="term" value="P:rRNA processing"/>
    <property type="evidence" value="ECO:0007669"/>
    <property type="project" value="UniProtKB-UniRule"/>
</dbReference>
<dbReference type="EMBL" id="CP020858">
    <property type="protein sequence ID" value="ARU19494.1"/>
    <property type="molecule type" value="Genomic_DNA"/>
</dbReference>